<keyword evidence="2" id="KW-1185">Reference proteome</keyword>
<dbReference type="EMBL" id="OZ037945">
    <property type="protein sequence ID" value="CAL1701833.1"/>
    <property type="molecule type" value="Genomic_DNA"/>
</dbReference>
<evidence type="ECO:0000313" key="1">
    <source>
        <dbReference type="EMBL" id="CAL1701833.1"/>
    </source>
</evidence>
<dbReference type="Proteomes" id="UP001497453">
    <property type="component" value="Chromosome 2"/>
</dbReference>
<protein>
    <submittedName>
        <fullName evidence="1">Uncharacterized protein</fullName>
    </submittedName>
</protein>
<accession>A0ABP1D4B9</accession>
<evidence type="ECO:0000313" key="2">
    <source>
        <dbReference type="Proteomes" id="UP001497453"/>
    </source>
</evidence>
<reference evidence="2" key="1">
    <citation type="submission" date="2024-04" db="EMBL/GenBank/DDBJ databases">
        <authorList>
            <person name="Shaw F."/>
            <person name="Minotto A."/>
        </authorList>
    </citation>
    <scope>NUCLEOTIDE SEQUENCE [LARGE SCALE GENOMIC DNA]</scope>
</reference>
<gene>
    <name evidence="1" type="ORF">GFSPODELE1_LOCUS3780</name>
</gene>
<organism evidence="1 2">
    <name type="scientific">Somion occarium</name>
    <dbReference type="NCBI Taxonomy" id="3059160"/>
    <lineage>
        <taxon>Eukaryota</taxon>
        <taxon>Fungi</taxon>
        <taxon>Dikarya</taxon>
        <taxon>Basidiomycota</taxon>
        <taxon>Agaricomycotina</taxon>
        <taxon>Agaricomycetes</taxon>
        <taxon>Polyporales</taxon>
        <taxon>Cerrenaceae</taxon>
        <taxon>Somion</taxon>
    </lineage>
</organism>
<sequence>MDEEYRANATRVCSIFYDFFLAEDALSLLSSQCRKLLQLSGDVATWNSGPYAHVVRLCSFYTLQELRRYWQAYLDTNTTGSFKNRYLDGMKHTQELNKNAVVGGRSAGPLFVAAMQVLPKAFHDFWETGIMSTDRNVIAAATHVNPMFAHWHRGDGFVAHHATFPPSGFPLAPLFAPVQSSSFHQEPSSADVFRYVKNEFHRWCSAFHDVTRPSPAKRGKVIIRLLAGDALAASYTLRRYDSDQSTSAGHRVATWTAEPMVLDGGGYASNGPFAPPSTFNVIETSNLADHLGIMNILIAATPLLAPSPTSALYTETLHEYGSDSDSSITAFAHSLCCDIATMSVLLDLTPVPFVSTFNSHSNLHEIISCLATPGQGQFHERTHWKIPSLMDTSSDVHPITSDPKQLARLLFDIYLKMFWSEDLSDRMRNMSMEKPRAREAAHYSRLTFALFIQSVQKRVTIDWHNVIKHLLDLMNSDKTLLIGSNSLQDFSCHLHSLDMYSVTNFAPVDPAEVARSTKQVVKRLHIFDIVPPVICIVLSIPRAKLQVLEDPDLGNPGVHAIVRGGHFLNYFTPIYAAFGDVIVGESQDVVYIEEDPHGRLGSSSLVISFWIPSWTLASTKEAITVAFGVQSTPQTAKLSSLLGMFNEVFSTSLDDMHHVWLVREPPRKSTYRGASATPIFVCPSAPEADPISISFSTDNRGISSFTIRTDVVDTEAKTHLAERSTEINATQISPCRMSLSLGTTMKKELSFPFPVDGPQVKLRIARKSAYIEVVAPLAGFRTTGGMSVNRFPMIKNETQTASWNLHLVNLDNLPALDLNDPTKIGWMNFHVSSMMMSTRELPIHNRSAQKDPLLDDLSDIKDTLHIILASASGTLESKYVVFALNSEEKGGIDSFLFVAGLRLDLPAHTVVADAFVLPVNQSILKTGLKEAFSLTNSIFGVNLSPDELIMWKRALPAMAERCRHWTHKMKCLYKKHGKIPLSTEYVHSPLCDCGVGRDIQTLITRKEWKPFAPYVTRVAISPLFSVSYLESVCGNGEEFRRSV</sequence>
<name>A0ABP1D4B9_9APHY</name>
<proteinExistence type="predicted"/>